<protein>
    <recommendedName>
        <fullName evidence="2">Glutamine amidotransferase domain-containing protein</fullName>
    </recommendedName>
</protein>
<dbReference type="Proteomes" id="UP001180020">
    <property type="component" value="Unassembled WGS sequence"/>
</dbReference>
<proteinExistence type="inferred from homology"/>
<keyword evidence="4" id="KW-1185">Reference proteome</keyword>
<feature type="domain" description="Glutamine amidotransferase" evidence="2">
    <location>
        <begin position="115"/>
        <end position="196"/>
    </location>
</feature>
<sequence length="250" mass="28403">MEEKRRFAVLLCAEDPEYVKETYGGYFGVFQNLLAEDGEAWDLYRVAEGDFPPDGLLGLYDGFVVSGSSNDAHGDDEWIRRLLGLLRVLDSMHKKVLGVSPHQLKSMSWLCPPILSRALGGKTGRATRGWDIGLTSINLSLSKFHPNPLFVVECHRDEVLELPPKAKVIGWSEKTGIEAFRYEDHMMGIQGHPEYTKDILLYLIDRLTHCKLISISHAEVAKARLEEEEPDREAWKMVCRNFLKEKSSKL</sequence>
<evidence type="ECO:0000259" key="2">
    <source>
        <dbReference type="Pfam" id="PF00117"/>
    </source>
</evidence>
<dbReference type="InterPro" id="IPR017926">
    <property type="entry name" value="GATASE"/>
</dbReference>
<dbReference type="CDD" id="cd01741">
    <property type="entry name" value="GATase1_1"/>
    <property type="match status" value="1"/>
</dbReference>
<comment type="caution">
    <text evidence="3">The sequence shown here is derived from an EMBL/GenBank/DDBJ whole genome shotgun (WGS) entry which is preliminary data.</text>
</comment>
<accession>A0AAV9FBD5</accession>
<dbReference type="PANTHER" id="PTHR42695:SF13">
    <property type="entry name" value="GLUTAMINE AMIDOTRANSFERASE CLASS-I FAMILY PROTEIN, EXPRESSED"/>
    <property type="match status" value="1"/>
</dbReference>
<comment type="similarity">
    <text evidence="1">Belongs to the peptidase C26 family.</text>
</comment>
<dbReference type="SUPFAM" id="SSF52317">
    <property type="entry name" value="Class I glutamine amidotransferase-like"/>
    <property type="match status" value="1"/>
</dbReference>
<dbReference type="EMBL" id="JAUJYO010000002">
    <property type="protein sequence ID" value="KAK1323256.1"/>
    <property type="molecule type" value="Genomic_DNA"/>
</dbReference>
<reference evidence="3" key="1">
    <citation type="journal article" date="2023" name="Nat. Commun.">
        <title>Diploid and tetraploid genomes of Acorus and the evolution of monocots.</title>
        <authorList>
            <person name="Ma L."/>
            <person name="Liu K.W."/>
            <person name="Li Z."/>
            <person name="Hsiao Y.Y."/>
            <person name="Qi Y."/>
            <person name="Fu T."/>
            <person name="Tang G.D."/>
            <person name="Zhang D."/>
            <person name="Sun W.H."/>
            <person name="Liu D.K."/>
            <person name="Li Y."/>
            <person name="Chen G.Z."/>
            <person name="Liu X.D."/>
            <person name="Liao X.Y."/>
            <person name="Jiang Y.T."/>
            <person name="Yu X."/>
            <person name="Hao Y."/>
            <person name="Huang J."/>
            <person name="Zhao X.W."/>
            <person name="Ke S."/>
            <person name="Chen Y.Y."/>
            <person name="Wu W.L."/>
            <person name="Hsu J.L."/>
            <person name="Lin Y.F."/>
            <person name="Huang M.D."/>
            <person name="Li C.Y."/>
            <person name="Huang L."/>
            <person name="Wang Z.W."/>
            <person name="Zhao X."/>
            <person name="Zhong W.Y."/>
            <person name="Peng D.H."/>
            <person name="Ahmad S."/>
            <person name="Lan S."/>
            <person name="Zhang J.S."/>
            <person name="Tsai W.C."/>
            <person name="Van de Peer Y."/>
            <person name="Liu Z.J."/>
        </authorList>
    </citation>
    <scope>NUCLEOTIDE SEQUENCE</scope>
    <source>
        <strain evidence="3">CP</strain>
    </source>
</reference>
<evidence type="ECO:0000313" key="3">
    <source>
        <dbReference type="EMBL" id="KAK1323256.1"/>
    </source>
</evidence>
<dbReference type="AlphaFoldDB" id="A0AAV9FBD5"/>
<dbReference type="InterPro" id="IPR029062">
    <property type="entry name" value="Class_I_gatase-like"/>
</dbReference>
<evidence type="ECO:0000256" key="1">
    <source>
        <dbReference type="ARBA" id="ARBA00011083"/>
    </source>
</evidence>
<name>A0AAV9FBD5_ACOCL</name>
<dbReference type="InterPro" id="IPR044992">
    <property type="entry name" value="ChyE-like"/>
</dbReference>
<evidence type="ECO:0000313" key="4">
    <source>
        <dbReference type="Proteomes" id="UP001180020"/>
    </source>
</evidence>
<organism evidence="3 4">
    <name type="scientific">Acorus calamus</name>
    <name type="common">Sweet flag</name>
    <dbReference type="NCBI Taxonomy" id="4465"/>
    <lineage>
        <taxon>Eukaryota</taxon>
        <taxon>Viridiplantae</taxon>
        <taxon>Streptophyta</taxon>
        <taxon>Embryophyta</taxon>
        <taxon>Tracheophyta</taxon>
        <taxon>Spermatophyta</taxon>
        <taxon>Magnoliopsida</taxon>
        <taxon>Liliopsida</taxon>
        <taxon>Acoraceae</taxon>
        <taxon>Acorus</taxon>
    </lineage>
</organism>
<dbReference type="Gene3D" id="3.40.50.880">
    <property type="match status" value="1"/>
</dbReference>
<dbReference type="GO" id="GO:0005829">
    <property type="term" value="C:cytosol"/>
    <property type="evidence" value="ECO:0007669"/>
    <property type="project" value="TreeGrafter"/>
</dbReference>
<dbReference type="PANTHER" id="PTHR42695">
    <property type="entry name" value="GLUTAMINE AMIDOTRANSFERASE YLR126C-RELATED"/>
    <property type="match status" value="1"/>
</dbReference>
<gene>
    <name evidence="3" type="ORF">QJS10_CPA02g00151</name>
</gene>
<dbReference type="Pfam" id="PF00117">
    <property type="entry name" value="GATase"/>
    <property type="match status" value="1"/>
</dbReference>
<reference evidence="3" key="2">
    <citation type="submission" date="2023-06" db="EMBL/GenBank/DDBJ databases">
        <authorList>
            <person name="Ma L."/>
            <person name="Liu K.-W."/>
            <person name="Li Z."/>
            <person name="Hsiao Y.-Y."/>
            <person name="Qi Y."/>
            <person name="Fu T."/>
            <person name="Tang G."/>
            <person name="Zhang D."/>
            <person name="Sun W.-H."/>
            <person name="Liu D.-K."/>
            <person name="Li Y."/>
            <person name="Chen G.-Z."/>
            <person name="Liu X.-D."/>
            <person name="Liao X.-Y."/>
            <person name="Jiang Y.-T."/>
            <person name="Yu X."/>
            <person name="Hao Y."/>
            <person name="Huang J."/>
            <person name="Zhao X.-W."/>
            <person name="Ke S."/>
            <person name="Chen Y.-Y."/>
            <person name="Wu W.-L."/>
            <person name="Hsu J.-L."/>
            <person name="Lin Y.-F."/>
            <person name="Huang M.-D."/>
            <person name="Li C.-Y."/>
            <person name="Huang L."/>
            <person name="Wang Z.-W."/>
            <person name="Zhao X."/>
            <person name="Zhong W.-Y."/>
            <person name="Peng D.-H."/>
            <person name="Ahmad S."/>
            <person name="Lan S."/>
            <person name="Zhang J.-S."/>
            <person name="Tsai W.-C."/>
            <person name="Van De Peer Y."/>
            <person name="Liu Z.-J."/>
        </authorList>
    </citation>
    <scope>NUCLEOTIDE SEQUENCE</scope>
    <source>
        <strain evidence="3">CP</strain>
        <tissue evidence="3">Leaves</tissue>
    </source>
</reference>